<dbReference type="AlphaFoldDB" id="A0A0J7NNM5"/>
<evidence type="ECO:0000313" key="1">
    <source>
        <dbReference type="EMBL" id="KMQ94090.1"/>
    </source>
</evidence>
<reference evidence="1 2" key="1">
    <citation type="submission" date="2015-04" db="EMBL/GenBank/DDBJ databases">
        <title>Lasius niger genome sequencing.</title>
        <authorList>
            <person name="Konorov E.A."/>
            <person name="Nikitin M.A."/>
            <person name="Kirill M.V."/>
            <person name="Chang P."/>
        </authorList>
    </citation>
    <scope>NUCLEOTIDE SEQUENCE [LARGE SCALE GENOMIC DNA]</scope>
    <source>
        <tissue evidence="1">Whole</tissue>
    </source>
</reference>
<dbReference type="EMBL" id="LBMM01003001">
    <property type="protein sequence ID" value="KMQ94090.1"/>
    <property type="molecule type" value="Genomic_DNA"/>
</dbReference>
<keyword evidence="2" id="KW-1185">Reference proteome</keyword>
<name>A0A0J7NNM5_LASNI</name>
<comment type="caution">
    <text evidence="1">The sequence shown here is derived from an EMBL/GenBank/DDBJ whole genome shotgun (WGS) entry which is preliminary data.</text>
</comment>
<sequence>MSMDLSTMLHSQCEIQGRIARSVENLKKMGISNITLSANETHIKIMDQLCTKFEAQYDLIFAGYKDKFDESEYTNSDLFDITENTYVIQKSTLAEYGTKPLRQHRLRQVGKAAIMLLRSRSH</sequence>
<organism evidence="1 2">
    <name type="scientific">Lasius niger</name>
    <name type="common">Black garden ant</name>
    <dbReference type="NCBI Taxonomy" id="67767"/>
    <lineage>
        <taxon>Eukaryota</taxon>
        <taxon>Metazoa</taxon>
        <taxon>Ecdysozoa</taxon>
        <taxon>Arthropoda</taxon>
        <taxon>Hexapoda</taxon>
        <taxon>Insecta</taxon>
        <taxon>Pterygota</taxon>
        <taxon>Neoptera</taxon>
        <taxon>Endopterygota</taxon>
        <taxon>Hymenoptera</taxon>
        <taxon>Apocrita</taxon>
        <taxon>Aculeata</taxon>
        <taxon>Formicoidea</taxon>
        <taxon>Formicidae</taxon>
        <taxon>Formicinae</taxon>
        <taxon>Lasius</taxon>
        <taxon>Lasius</taxon>
    </lineage>
</organism>
<dbReference type="PaxDb" id="67767-A0A0J7NNM5"/>
<gene>
    <name evidence="1" type="ORF">RF55_5780</name>
</gene>
<protein>
    <submittedName>
        <fullName evidence="1">Uncharacterized protein</fullName>
    </submittedName>
</protein>
<accession>A0A0J7NNM5</accession>
<proteinExistence type="predicted"/>
<evidence type="ECO:0000313" key="2">
    <source>
        <dbReference type="Proteomes" id="UP000036403"/>
    </source>
</evidence>
<dbReference type="Proteomes" id="UP000036403">
    <property type="component" value="Unassembled WGS sequence"/>
</dbReference>